<protein>
    <submittedName>
        <fullName evidence="1">Antitoxin MazE7</fullName>
    </submittedName>
</protein>
<evidence type="ECO:0000313" key="2">
    <source>
        <dbReference type="Proteomes" id="UP001595839"/>
    </source>
</evidence>
<keyword evidence="2" id="KW-1185">Reference proteome</keyword>
<dbReference type="EMBL" id="JBHSFK010000084">
    <property type="protein sequence ID" value="MFC4508481.1"/>
    <property type="molecule type" value="Genomic_DNA"/>
</dbReference>
<accession>A0ABV9BDS6</accession>
<sequence length="77" mass="8073">MSIEVDGATRDTLQALADAAALPLTDYLAKVAEEKQHERVLAEGGEIFRRVTGHPATLSAFDAEFGGPAAEHAPQAA</sequence>
<gene>
    <name evidence="1" type="ORF">ACFPIH_55410</name>
</gene>
<evidence type="ECO:0000313" key="1">
    <source>
        <dbReference type="EMBL" id="MFC4508481.1"/>
    </source>
</evidence>
<name>A0ABV9BDS6_9ACTN</name>
<dbReference type="Proteomes" id="UP001595839">
    <property type="component" value="Unassembled WGS sequence"/>
</dbReference>
<organism evidence="1 2">
    <name type="scientific">Streptomyces vulcanius</name>
    <dbReference type="NCBI Taxonomy" id="1441876"/>
    <lineage>
        <taxon>Bacteria</taxon>
        <taxon>Bacillati</taxon>
        <taxon>Actinomycetota</taxon>
        <taxon>Actinomycetes</taxon>
        <taxon>Kitasatosporales</taxon>
        <taxon>Streptomycetaceae</taxon>
        <taxon>Streptomyces</taxon>
    </lineage>
</organism>
<comment type="caution">
    <text evidence="1">The sequence shown here is derived from an EMBL/GenBank/DDBJ whole genome shotgun (WGS) entry which is preliminary data.</text>
</comment>
<proteinExistence type="predicted"/>
<dbReference type="RefSeq" id="WP_381187656.1">
    <property type="nucleotide sequence ID" value="NZ_JBHSFK010000084.1"/>
</dbReference>
<reference evidence="2" key="1">
    <citation type="journal article" date="2019" name="Int. J. Syst. Evol. Microbiol.">
        <title>The Global Catalogue of Microorganisms (GCM) 10K type strain sequencing project: providing services to taxonomists for standard genome sequencing and annotation.</title>
        <authorList>
            <consortium name="The Broad Institute Genomics Platform"/>
            <consortium name="The Broad Institute Genome Sequencing Center for Infectious Disease"/>
            <person name="Wu L."/>
            <person name="Ma J."/>
        </authorList>
    </citation>
    <scope>NUCLEOTIDE SEQUENCE [LARGE SCALE GENOMIC DNA]</scope>
    <source>
        <strain evidence="2">CGMCC 4.7177</strain>
    </source>
</reference>